<evidence type="ECO:0000256" key="7">
    <source>
        <dbReference type="ARBA" id="ARBA00022989"/>
    </source>
</evidence>
<feature type="transmembrane region" description="Helical" evidence="9">
    <location>
        <begin position="162"/>
        <end position="184"/>
    </location>
</feature>
<protein>
    <recommendedName>
        <fullName evidence="9">Bidirectional sugar transporter SWEET</fullName>
    </recommendedName>
</protein>
<keyword evidence="5 9" id="KW-0812">Transmembrane</keyword>
<keyword evidence="4 9" id="KW-0762">Sugar transport</keyword>
<feature type="region of interest" description="Disordered" evidence="10">
    <location>
        <begin position="261"/>
        <end position="282"/>
    </location>
</feature>
<keyword evidence="7 9" id="KW-1133">Transmembrane helix</keyword>
<dbReference type="Pfam" id="PF03083">
    <property type="entry name" value="MtN3_slv"/>
    <property type="match status" value="2"/>
</dbReference>
<dbReference type="EMBL" id="JARPOI010000017">
    <property type="protein sequence ID" value="KAJ9140129.1"/>
    <property type="molecule type" value="Genomic_DNA"/>
</dbReference>
<evidence type="ECO:0000313" key="11">
    <source>
        <dbReference type="EMBL" id="KAJ9140129.1"/>
    </source>
</evidence>
<keyword evidence="8 9" id="KW-0472">Membrane</keyword>
<comment type="caution">
    <text evidence="11">The sequence shown here is derived from an EMBL/GenBank/DDBJ whole genome shotgun (WGS) entry which is preliminary data.</text>
</comment>
<evidence type="ECO:0000256" key="9">
    <source>
        <dbReference type="RuleBase" id="RU910715"/>
    </source>
</evidence>
<proteinExistence type="inferred from homology"/>
<evidence type="ECO:0000256" key="8">
    <source>
        <dbReference type="ARBA" id="ARBA00023136"/>
    </source>
</evidence>
<evidence type="ECO:0000256" key="10">
    <source>
        <dbReference type="SAM" id="MobiDB-lite"/>
    </source>
</evidence>
<feature type="transmembrane region" description="Helical" evidence="9">
    <location>
        <begin position="6"/>
        <end position="33"/>
    </location>
</feature>
<feature type="transmembrane region" description="Helical" evidence="9">
    <location>
        <begin position="190"/>
        <end position="211"/>
    </location>
</feature>
<feature type="transmembrane region" description="Helical" evidence="9">
    <location>
        <begin position="131"/>
        <end position="150"/>
    </location>
</feature>
<dbReference type="Proteomes" id="UP001174677">
    <property type="component" value="Chromosome 17"/>
</dbReference>
<feature type="transmembrane region" description="Helical" evidence="9">
    <location>
        <begin position="69"/>
        <end position="91"/>
    </location>
</feature>
<dbReference type="Gene3D" id="1.20.1280.290">
    <property type="match status" value="2"/>
</dbReference>
<gene>
    <name evidence="11" type="ORF">P3X46_030811</name>
</gene>
<organism evidence="11 12">
    <name type="scientific">Hevea brasiliensis</name>
    <name type="common">Para rubber tree</name>
    <name type="synonym">Siphonia brasiliensis</name>
    <dbReference type="NCBI Taxonomy" id="3981"/>
    <lineage>
        <taxon>Eukaryota</taxon>
        <taxon>Viridiplantae</taxon>
        <taxon>Streptophyta</taxon>
        <taxon>Embryophyta</taxon>
        <taxon>Tracheophyta</taxon>
        <taxon>Spermatophyta</taxon>
        <taxon>Magnoliopsida</taxon>
        <taxon>eudicotyledons</taxon>
        <taxon>Gunneridae</taxon>
        <taxon>Pentapetalae</taxon>
        <taxon>rosids</taxon>
        <taxon>fabids</taxon>
        <taxon>Malpighiales</taxon>
        <taxon>Euphorbiaceae</taxon>
        <taxon>Crotonoideae</taxon>
        <taxon>Micrandreae</taxon>
        <taxon>Hevea</taxon>
    </lineage>
</organism>
<keyword evidence="12" id="KW-1185">Reference proteome</keyword>
<sequence length="282" mass="32334">MALHLTWDFIFGVLANIISAMVCLAPLPTFYQIFKKKTSEGFQSIPYVIALFSAMLWLFYAIFDDDSTLLITINSFTFFMEIGYITVYLIYATKNDRMFTTKLLLFFNVFGFGIICILTLSLTHGRERVDVLGWICMIFALCVFVAPMCIVRKVIKTKSVEFMPFSLSFFLTLTAVMWFFYGFLKKDLYVAVPNILGFLFGLAQMMLYFIYRKPKKLPVQEPKLRELSGHIVDVAKLGATLCYDINTVVVPLPKDDVNNVEDQKVKEEAEKTKQDSDVADKV</sequence>
<dbReference type="PANTHER" id="PTHR10791:SF165">
    <property type="entry name" value="BIDIRECTIONAL SUGAR TRANSPORTER SWEET10"/>
    <property type="match status" value="1"/>
</dbReference>
<name>A0ABQ9KIE3_HEVBR</name>
<dbReference type="PANTHER" id="PTHR10791">
    <property type="entry name" value="RAG1-ACTIVATING PROTEIN 1"/>
    <property type="match status" value="1"/>
</dbReference>
<keyword evidence="6" id="KW-0677">Repeat</keyword>
<comment type="function">
    <text evidence="9">Mediates both low-affinity uptake and efflux of sugar across the membrane.</text>
</comment>
<dbReference type="InterPro" id="IPR004316">
    <property type="entry name" value="SWEET_rpt"/>
</dbReference>
<accession>A0ABQ9KIE3</accession>
<evidence type="ECO:0000313" key="12">
    <source>
        <dbReference type="Proteomes" id="UP001174677"/>
    </source>
</evidence>
<evidence type="ECO:0000256" key="2">
    <source>
        <dbReference type="ARBA" id="ARBA00007809"/>
    </source>
</evidence>
<evidence type="ECO:0000256" key="5">
    <source>
        <dbReference type="ARBA" id="ARBA00022692"/>
    </source>
</evidence>
<feature type="transmembrane region" description="Helical" evidence="9">
    <location>
        <begin position="45"/>
        <end position="63"/>
    </location>
</feature>
<feature type="transmembrane region" description="Helical" evidence="9">
    <location>
        <begin position="103"/>
        <end position="125"/>
    </location>
</feature>
<dbReference type="InterPro" id="IPR047664">
    <property type="entry name" value="SWEET"/>
</dbReference>
<evidence type="ECO:0000256" key="6">
    <source>
        <dbReference type="ARBA" id="ARBA00022737"/>
    </source>
</evidence>
<evidence type="ECO:0000256" key="4">
    <source>
        <dbReference type="ARBA" id="ARBA00022597"/>
    </source>
</evidence>
<comment type="similarity">
    <text evidence="2 9">Belongs to the SWEET sugar transporter family.</text>
</comment>
<evidence type="ECO:0000256" key="3">
    <source>
        <dbReference type="ARBA" id="ARBA00022448"/>
    </source>
</evidence>
<evidence type="ECO:0000256" key="1">
    <source>
        <dbReference type="ARBA" id="ARBA00004127"/>
    </source>
</evidence>
<keyword evidence="3 9" id="KW-0813">Transport</keyword>
<reference evidence="11" key="1">
    <citation type="journal article" date="2023" name="Plant Biotechnol. J.">
        <title>Chromosome-level wild Hevea brasiliensis genome provides new tools for genomic-assisted breeding and valuable loci to elevate rubber yield.</title>
        <authorList>
            <person name="Cheng H."/>
            <person name="Song X."/>
            <person name="Hu Y."/>
            <person name="Wu T."/>
            <person name="Yang Q."/>
            <person name="An Z."/>
            <person name="Feng S."/>
            <person name="Deng Z."/>
            <person name="Wu W."/>
            <person name="Zeng X."/>
            <person name="Tu M."/>
            <person name="Wang X."/>
            <person name="Huang H."/>
        </authorList>
    </citation>
    <scope>NUCLEOTIDE SEQUENCE</scope>
    <source>
        <strain evidence="11">MT/VB/25A 57/8</strain>
    </source>
</reference>
<comment type="subcellular location">
    <subcellularLocation>
        <location evidence="9">Cell membrane</location>
        <topology evidence="9">Multi-pass membrane protein</topology>
    </subcellularLocation>
    <subcellularLocation>
        <location evidence="1">Endomembrane system</location>
        <topology evidence="1">Multi-pass membrane protein</topology>
    </subcellularLocation>
</comment>